<name>A0A1I0WTN4_9CELL</name>
<evidence type="ECO:0000256" key="1">
    <source>
        <dbReference type="ARBA" id="ARBA00023125"/>
    </source>
</evidence>
<dbReference type="PROSITE" id="PS50977">
    <property type="entry name" value="HTH_TETR_2"/>
    <property type="match status" value="1"/>
</dbReference>
<accession>A0A1I0WTN4</accession>
<dbReference type="STRING" id="988821.SAMN05421867_103212"/>
<dbReference type="SUPFAM" id="SSF51182">
    <property type="entry name" value="RmlC-like cupins"/>
    <property type="match status" value="1"/>
</dbReference>
<feature type="domain" description="HTH tetR-type" evidence="4">
    <location>
        <begin position="36"/>
        <end position="96"/>
    </location>
</feature>
<dbReference type="Gene3D" id="1.10.357.10">
    <property type="entry name" value="Tetracycline Repressor, domain 2"/>
    <property type="match status" value="1"/>
</dbReference>
<dbReference type="InterPro" id="IPR014710">
    <property type="entry name" value="RmlC-like_jellyroll"/>
</dbReference>
<dbReference type="SUPFAM" id="SSF46689">
    <property type="entry name" value="Homeodomain-like"/>
    <property type="match status" value="1"/>
</dbReference>
<dbReference type="InterPro" id="IPR009327">
    <property type="entry name" value="Cupin_DUF985"/>
</dbReference>
<dbReference type="Proteomes" id="UP000199012">
    <property type="component" value="Unassembled WGS sequence"/>
</dbReference>
<reference evidence="6" key="1">
    <citation type="submission" date="2016-10" db="EMBL/GenBank/DDBJ databases">
        <authorList>
            <person name="Varghese N."/>
            <person name="Submissions S."/>
        </authorList>
    </citation>
    <scope>NUCLEOTIDE SEQUENCE [LARGE SCALE GENOMIC DNA]</scope>
    <source>
        <strain evidence="6">CGMCC 4.6945</strain>
    </source>
</reference>
<dbReference type="RefSeq" id="WP_139224304.1">
    <property type="nucleotide sequence ID" value="NZ_BONM01000031.1"/>
</dbReference>
<dbReference type="Pfam" id="PF06172">
    <property type="entry name" value="Cupin_5"/>
    <property type="match status" value="1"/>
</dbReference>
<dbReference type="Gene3D" id="2.60.120.10">
    <property type="entry name" value="Jelly Rolls"/>
    <property type="match status" value="1"/>
</dbReference>
<evidence type="ECO:0000313" key="5">
    <source>
        <dbReference type="EMBL" id="SFA91797.1"/>
    </source>
</evidence>
<evidence type="ECO:0000259" key="4">
    <source>
        <dbReference type="PROSITE" id="PS50977"/>
    </source>
</evidence>
<organism evidence="5 6">
    <name type="scientific">Cellulomonas marina</name>
    <dbReference type="NCBI Taxonomy" id="988821"/>
    <lineage>
        <taxon>Bacteria</taxon>
        <taxon>Bacillati</taxon>
        <taxon>Actinomycetota</taxon>
        <taxon>Actinomycetes</taxon>
        <taxon>Micrococcales</taxon>
        <taxon>Cellulomonadaceae</taxon>
        <taxon>Cellulomonas</taxon>
    </lineage>
</organism>
<keyword evidence="1 2" id="KW-0238">DNA-binding</keyword>
<feature type="DNA-binding region" description="H-T-H motif" evidence="2">
    <location>
        <begin position="59"/>
        <end position="78"/>
    </location>
</feature>
<proteinExistence type="predicted"/>
<evidence type="ECO:0000256" key="2">
    <source>
        <dbReference type="PROSITE-ProRule" id="PRU00335"/>
    </source>
</evidence>
<evidence type="ECO:0000256" key="3">
    <source>
        <dbReference type="SAM" id="MobiDB-lite"/>
    </source>
</evidence>
<feature type="compositionally biased region" description="Basic and acidic residues" evidence="3">
    <location>
        <begin position="314"/>
        <end position="323"/>
    </location>
</feature>
<dbReference type="AlphaFoldDB" id="A0A1I0WTN4"/>
<dbReference type="InterPro" id="IPR001647">
    <property type="entry name" value="HTH_TetR"/>
</dbReference>
<evidence type="ECO:0000313" key="6">
    <source>
        <dbReference type="Proteomes" id="UP000199012"/>
    </source>
</evidence>
<feature type="region of interest" description="Disordered" evidence="3">
    <location>
        <begin position="1"/>
        <end position="29"/>
    </location>
</feature>
<protein>
    <submittedName>
        <fullName evidence="5">DNA-binding transcriptional regulator, AcrR family</fullName>
    </submittedName>
</protein>
<keyword evidence="6" id="KW-1185">Reference proteome</keyword>
<dbReference type="EMBL" id="FOKA01000003">
    <property type="protein sequence ID" value="SFA91797.1"/>
    <property type="molecule type" value="Genomic_DNA"/>
</dbReference>
<dbReference type="InterPro" id="IPR011051">
    <property type="entry name" value="RmlC_Cupin_sf"/>
</dbReference>
<dbReference type="OrthoDB" id="3403733at2"/>
<feature type="region of interest" description="Disordered" evidence="3">
    <location>
        <begin position="253"/>
        <end position="325"/>
    </location>
</feature>
<gene>
    <name evidence="5" type="ORF">SAMN05421867_103212</name>
</gene>
<dbReference type="InterPro" id="IPR009057">
    <property type="entry name" value="Homeodomain-like_sf"/>
</dbReference>
<dbReference type="GO" id="GO:0003677">
    <property type="term" value="F:DNA binding"/>
    <property type="evidence" value="ECO:0007669"/>
    <property type="project" value="UniProtKB-UniRule"/>
</dbReference>
<sequence>MNAPGTPPDGTVDGMVDGTVDASGHGPVGTLAERRDLRRRELLERVADHVLAVGMGGASLRSVAAATGSNNRMLLYYFGSREAMLAAAYPVAVARFPGVRTALGRLRDASVPLEERLLTAWTMLGDPENRPVIRLFFEVLGRLEYEPTEVGSAVLVRADHWVEAASDAFEAEGLPRDDAATLGLAVVSGWRGLLVTLLAGGDARRADMSAHSLATSVAELVGSWGPTTTALDVNWVTYALRSSATYEPTGSMVLGADAPSGPPDPGGTSAPSAARVGATGAAGNRSSSVAATPVVAGALRRARVPTGSPARPAPRRDHVDGGRVRTTWTSPHATLVELVLGAGECSGWGAAAAEEVWLWQGPTPVALQAGGTGSSPQPGDVRVLGDDAAAGQVTQAVVPAGGWRRTLPAQGDVRVTLLVTAAPGARAEDRRA</sequence>